<gene>
    <name evidence="1" type="ORF">PghCCS26_53090</name>
</gene>
<protein>
    <submittedName>
        <fullName evidence="1">Uncharacterized protein</fullName>
    </submittedName>
</protein>
<sequence>MIVLALALAWLPENNLHARSAVTKEEMNGHSGLQLMVKSSPTAIFEDHDMIKDPDIVKAVHSPNWQASDEVPRFSDLYISREGVSAPSFRVDASGRIWDETQSKMLVLPGKAAANLQQSAEALRAKHYGQLLDWQEAEKLFSRKAYFVIKDMETGLSFRVQRRAGHDHADVQPVTKADTEIMKQIYNKGWTWDRKAIIAEKDGRQIAASMNGMPHGGDGIPENGFSGHFCVHFLNSSTHKSENPDLPHQLMVHKAAGKLRNYFADSSPYLLGQGLIEAIHHEEPEMIRLLTEGIPKEQSEALLSQQQDWRSIRRKDGLELPQEESWLSEVRMEAETLHATRGKRLMRFHSMFVRMSPISPWEMKELIVS</sequence>
<evidence type="ECO:0000313" key="2">
    <source>
        <dbReference type="Proteomes" id="UP001285921"/>
    </source>
</evidence>
<comment type="caution">
    <text evidence="1">The sequence shown here is derived from an EMBL/GenBank/DDBJ whole genome shotgun (WGS) entry which is preliminary data.</text>
</comment>
<dbReference type="EMBL" id="BTCL01000026">
    <property type="protein sequence ID" value="GMK48179.1"/>
    <property type="molecule type" value="Genomic_DNA"/>
</dbReference>
<proteinExistence type="predicted"/>
<name>A0ABQ6NW25_9BACL</name>
<accession>A0ABQ6NW25</accession>
<organism evidence="1 2">
    <name type="scientific">Paenibacillus glycanilyticus</name>
    <dbReference type="NCBI Taxonomy" id="126569"/>
    <lineage>
        <taxon>Bacteria</taxon>
        <taxon>Bacillati</taxon>
        <taxon>Bacillota</taxon>
        <taxon>Bacilli</taxon>
        <taxon>Bacillales</taxon>
        <taxon>Paenibacillaceae</taxon>
        <taxon>Paenibacillus</taxon>
    </lineage>
</organism>
<dbReference type="Proteomes" id="UP001285921">
    <property type="component" value="Unassembled WGS sequence"/>
</dbReference>
<keyword evidence="2" id="KW-1185">Reference proteome</keyword>
<evidence type="ECO:0000313" key="1">
    <source>
        <dbReference type="EMBL" id="GMK48179.1"/>
    </source>
</evidence>
<reference evidence="1 2" key="1">
    <citation type="submission" date="2023-05" db="EMBL/GenBank/DDBJ databases">
        <title>Draft genome of Paenibacillus sp. CCS26.</title>
        <authorList>
            <person name="Akita H."/>
            <person name="Shinto Y."/>
            <person name="Kimura Z."/>
        </authorList>
    </citation>
    <scope>NUCLEOTIDE SEQUENCE [LARGE SCALE GENOMIC DNA]</scope>
    <source>
        <strain evidence="1 2">CCS26</strain>
    </source>
</reference>